<accession>A0ABD3RAE3</accession>
<feature type="region of interest" description="Disordered" evidence="1">
    <location>
        <begin position="183"/>
        <end position="217"/>
    </location>
</feature>
<evidence type="ECO:0000256" key="1">
    <source>
        <dbReference type="SAM" id="MobiDB-lite"/>
    </source>
</evidence>
<feature type="transmembrane region" description="Helical" evidence="2">
    <location>
        <begin position="42"/>
        <end position="64"/>
    </location>
</feature>
<comment type="caution">
    <text evidence="3">The sequence shown here is derived from an EMBL/GenBank/DDBJ whole genome shotgun (WGS) entry which is preliminary data.</text>
</comment>
<keyword evidence="2" id="KW-0812">Transmembrane</keyword>
<organism evidence="3 4">
    <name type="scientific">Cyclostephanos tholiformis</name>
    <dbReference type="NCBI Taxonomy" id="382380"/>
    <lineage>
        <taxon>Eukaryota</taxon>
        <taxon>Sar</taxon>
        <taxon>Stramenopiles</taxon>
        <taxon>Ochrophyta</taxon>
        <taxon>Bacillariophyta</taxon>
        <taxon>Coscinodiscophyceae</taxon>
        <taxon>Thalassiosirophycidae</taxon>
        <taxon>Stephanodiscales</taxon>
        <taxon>Stephanodiscaceae</taxon>
        <taxon>Cyclostephanos</taxon>
    </lineage>
</organism>
<keyword evidence="2" id="KW-0472">Membrane</keyword>
<reference evidence="3 4" key="1">
    <citation type="submission" date="2024-10" db="EMBL/GenBank/DDBJ databases">
        <title>Updated reference genomes for cyclostephanoid diatoms.</title>
        <authorList>
            <person name="Roberts W.R."/>
            <person name="Alverson A.J."/>
        </authorList>
    </citation>
    <scope>NUCLEOTIDE SEQUENCE [LARGE SCALE GENOMIC DNA]</scope>
    <source>
        <strain evidence="3 4">AJA228-03</strain>
    </source>
</reference>
<sequence length="850" mass="92588">MRFTYSIKSKNLNRIMTEDTSGDIESPSPGEVRSDHSRKWRVIGFGTLLFVVVGGLLIALGITIGTNAGDGTDSSANAIGSNPETVAPGDEGVTSPAEPTTDQMATPVDATTSQVYKTQYINADGPIESKVRIIDPSVADGYESCEGLRDDILNAVKYLASSIIAQESAYSVWYENCGPNPNATPSPSSGATPTVGTESDFSSESGTATSMATAKEDSFGTNNQVEGVDEADVVKSDGDFVFAAYGDLLYAWNATDGTKGISITAMPYEAINLTDCYSSNGMPDAMPLMTDMMIWNPCYQPKPRIDSLLLHGTRLTAIVSEDKLWYYGMKEESKPKIISDSTKITIRVYDISDVPTDGSPLTLLGEKVINGYYNTARSIGDTAVVIITAYVDTAQFSSDIYRWNPQYCGLNSTEYEELAVKTALNKTEPFVDQMMEELQLYNGGTCDNIFQVAAMQSGDAEVGASIDLLGNYVQLLSFNMSSDFSNDQTATTTDVAEIVANVGGAFSSGWISSVYASQDFAAILSVGGKWNNATGMWDQSTFILGFDINGTAPKPFSYAEIPGAPLNQYSADLYQGHLRVVTTEWFWNETTSSTTNKIFVLKVPNAEEGEGPEMLLTGETDHVGKPNESVMSVRFMETKAYIVTFLRTDPFYVIDLSDPSKPTLLGQLEIPGFSSYLHPIEIDGIPLMLGIGSNVNETTGWESGVKISLFNVSDPMKLKEIAVFVDEGAYSSGSWDFKSFRYLPLSEKLILPKTEWTSTEAGNFDGFVVYDITLNKIEASYSIQHASSYDMYSGCWYSAYMPARSLVFQSKLTTILSHSVISTDLETGDKLWNLTLEGLNNTVCSPYLYY</sequence>
<dbReference type="Pfam" id="PF09826">
    <property type="entry name" value="Beta_propel"/>
    <property type="match status" value="1"/>
</dbReference>
<feature type="compositionally biased region" description="Polar residues" evidence="1">
    <location>
        <begin position="183"/>
        <end position="212"/>
    </location>
</feature>
<name>A0ABD3RAE3_9STRA</name>
<evidence type="ECO:0008006" key="5">
    <source>
        <dbReference type="Google" id="ProtNLM"/>
    </source>
</evidence>
<proteinExistence type="predicted"/>
<dbReference type="Proteomes" id="UP001530377">
    <property type="component" value="Unassembled WGS sequence"/>
</dbReference>
<dbReference type="AlphaFoldDB" id="A0ABD3RAE3"/>
<protein>
    <recommendedName>
        <fullName evidence="5">Beta propeller domain-containing protein</fullName>
    </recommendedName>
</protein>
<keyword evidence="4" id="KW-1185">Reference proteome</keyword>
<dbReference type="InterPro" id="IPR019198">
    <property type="entry name" value="Beta_propeller_containing"/>
</dbReference>
<keyword evidence="2" id="KW-1133">Transmembrane helix</keyword>
<gene>
    <name evidence="3" type="ORF">ACHAXA_009267</name>
</gene>
<evidence type="ECO:0000313" key="3">
    <source>
        <dbReference type="EMBL" id="KAL3809852.1"/>
    </source>
</evidence>
<dbReference type="EMBL" id="JALLPB020000371">
    <property type="protein sequence ID" value="KAL3809852.1"/>
    <property type="molecule type" value="Genomic_DNA"/>
</dbReference>
<evidence type="ECO:0000313" key="4">
    <source>
        <dbReference type="Proteomes" id="UP001530377"/>
    </source>
</evidence>
<evidence type="ECO:0000256" key="2">
    <source>
        <dbReference type="SAM" id="Phobius"/>
    </source>
</evidence>
<feature type="region of interest" description="Disordered" evidence="1">
    <location>
        <begin position="75"/>
        <end position="104"/>
    </location>
</feature>
<feature type="compositionally biased region" description="Polar residues" evidence="1">
    <location>
        <begin position="75"/>
        <end position="84"/>
    </location>
</feature>